<evidence type="ECO:0000313" key="2">
    <source>
        <dbReference type="Proteomes" id="UP000267804"/>
    </source>
</evidence>
<dbReference type="AlphaFoldDB" id="A0A386WJN8"/>
<gene>
    <name evidence="1" type="ORF">CSH63_05495</name>
</gene>
<reference evidence="1 2" key="1">
    <citation type="submission" date="2017-10" db="EMBL/GenBank/DDBJ databases">
        <title>Integration of genomic and chemical information greatly accelerates assignment of the full stereostructure of myelolactone, a potent inhibitor of myeloma from a marine-derived Micromonospora.</title>
        <authorList>
            <person name="Kim M.C."/>
            <person name="Machado H."/>
            <person name="Jensen P.R."/>
            <person name="Fenical W."/>
        </authorList>
    </citation>
    <scope>NUCLEOTIDE SEQUENCE [LARGE SCALE GENOMIC DNA]</scope>
    <source>
        <strain evidence="1 2">CNY-010</strain>
    </source>
</reference>
<sequence length="79" mass="8444">MQQLLYRAVWDADAGREDLRQMITSRFGDPDAILVVDDIGDLKKGVTRSSAAAVHRHGGADGEHQVGVLLATPAPMCTA</sequence>
<accession>A0A386WJN8</accession>
<dbReference type="Proteomes" id="UP000267804">
    <property type="component" value="Chromosome"/>
</dbReference>
<protein>
    <recommendedName>
        <fullName evidence="3">Transposase IS701-like DDE domain-containing protein</fullName>
    </recommendedName>
</protein>
<organism evidence="1 2">
    <name type="scientific">Micromonospora tulbaghiae</name>
    <dbReference type="NCBI Taxonomy" id="479978"/>
    <lineage>
        <taxon>Bacteria</taxon>
        <taxon>Bacillati</taxon>
        <taxon>Actinomycetota</taxon>
        <taxon>Actinomycetes</taxon>
        <taxon>Micromonosporales</taxon>
        <taxon>Micromonosporaceae</taxon>
        <taxon>Micromonospora</taxon>
    </lineage>
</organism>
<dbReference type="RefSeq" id="WP_120569304.1">
    <property type="nucleotide sequence ID" value="NZ_CP024087.1"/>
</dbReference>
<dbReference type="KEGG" id="mtua:CSH63_05495"/>
<proteinExistence type="predicted"/>
<dbReference type="EMBL" id="CP024087">
    <property type="protein sequence ID" value="AYF26904.1"/>
    <property type="molecule type" value="Genomic_DNA"/>
</dbReference>
<evidence type="ECO:0008006" key="3">
    <source>
        <dbReference type="Google" id="ProtNLM"/>
    </source>
</evidence>
<name>A0A386WJN8_9ACTN</name>
<evidence type="ECO:0000313" key="1">
    <source>
        <dbReference type="EMBL" id="AYF26904.1"/>
    </source>
</evidence>